<evidence type="ECO:0000256" key="3">
    <source>
        <dbReference type="ARBA" id="ARBA00022692"/>
    </source>
</evidence>
<dbReference type="InterPro" id="IPR032816">
    <property type="entry name" value="VTT_dom"/>
</dbReference>
<evidence type="ECO:0000256" key="5">
    <source>
        <dbReference type="ARBA" id="ARBA00023136"/>
    </source>
</evidence>
<dbReference type="RefSeq" id="WP_008164645.1">
    <property type="nucleotide sequence ID" value="NZ_AOHX01000047.1"/>
</dbReference>
<sequence length="239" mass="24686">MLPKRSRLLVGAVVLGAIAVAGVLVSPTAMFGVVESVAADPYLFGLVVVGLYLLRPLFVLPTTPLAVVVGYGYGVTLGIPIALIGVVATVVPVFIAVRWIGAGETDTTPALRDGWFGVLFERTETTVSRYYETAGPIRGVVVSRLAPIPSDISTCAAAVSDVRLRELVVGTALGELPWTVAAVVVGASAATVTTDGLGELGIPLTVACLLAAVALLAGPVYRTVRSQPPRQPVDRQTDG</sequence>
<keyword evidence="5 6" id="KW-0472">Membrane</keyword>
<dbReference type="Proteomes" id="UP000011661">
    <property type="component" value="Unassembled WGS sequence"/>
</dbReference>
<organism evidence="8 9">
    <name type="scientific">Natronorubrum sulfidifaciens JCM 14089</name>
    <dbReference type="NCBI Taxonomy" id="1230460"/>
    <lineage>
        <taxon>Archaea</taxon>
        <taxon>Methanobacteriati</taxon>
        <taxon>Methanobacteriota</taxon>
        <taxon>Stenosarchaea group</taxon>
        <taxon>Halobacteria</taxon>
        <taxon>Halobacteriales</taxon>
        <taxon>Natrialbaceae</taxon>
        <taxon>Natronorubrum</taxon>
    </lineage>
</organism>
<dbReference type="PANTHER" id="PTHR12677:SF59">
    <property type="entry name" value="GOLGI APPARATUS MEMBRANE PROTEIN TVP38-RELATED"/>
    <property type="match status" value="1"/>
</dbReference>
<dbReference type="InterPro" id="IPR015414">
    <property type="entry name" value="TMEM64"/>
</dbReference>
<gene>
    <name evidence="8" type="ORF">C495_15918</name>
</gene>
<dbReference type="PATRIC" id="fig|1230460.4.peg.3239"/>
<proteinExistence type="predicted"/>
<comment type="caution">
    <text evidence="8">The sequence shown here is derived from an EMBL/GenBank/DDBJ whole genome shotgun (WGS) entry which is preliminary data.</text>
</comment>
<comment type="subcellular location">
    <subcellularLocation>
        <location evidence="1">Cell membrane</location>
        <topology evidence="1">Multi-pass membrane protein</topology>
    </subcellularLocation>
</comment>
<protein>
    <recommendedName>
        <fullName evidence="7">VTT domain-containing protein</fullName>
    </recommendedName>
</protein>
<name>L9VYG0_9EURY</name>
<dbReference type="Pfam" id="PF09335">
    <property type="entry name" value="VTT_dom"/>
    <property type="match status" value="1"/>
</dbReference>
<dbReference type="STRING" id="1230460.C495_15918"/>
<evidence type="ECO:0000256" key="4">
    <source>
        <dbReference type="ARBA" id="ARBA00022989"/>
    </source>
</evidence>
<dbReference type="OrthoDB" id="293407at2157"/>
<dbReference type="GO" id="GO:0005886">
    <property type="term" value="C:plasma membrane"/>
    <property type="evidence" value="ECO:0007669"/>
    <property type="project" value="UniProtKB-SubCell"/>
</dbReference>
<feature type="transmembrane region" description="Helical" evidence="6">
    <location>
        <begin position="41"/>
        <end position="60"/>
    </location>
</feature>
<evidence type="ECO:0000256" key="2">
    <source>
        <dbReference type="ARBA" id="ARBA00022475"/>
    </source>
</evidence>
<dbReference type="eggNOG" id="arCOG04659">
    <property type="taxonomic scope" value="Archaea"/>
</dbReference>
<evidence type="ECO:0000259" key="7">
    <source>
        <dbReference type="Pfam" id="PF09335"/>
    </source>
</evidence>
<dbReference type="PANTHER" id="PTHR12677">
    <property type="entry name" value="GOLGI APPARATUS MEMBRANE PROTEIN TVP38-RELATED"/>
    <property type="match status" value="1"/>
</dbReference>
<reference evidence="8 9" key="1">
    <citation type="journal article" date="2014" name="PLoS Genet.">
        <title>Phylogenetically driven sequencing of extremely halophilic archaea reveals strategies for static and dynamic osmo-response.</title>
        <authorList>
            <person name="Becker E.A."/>
            <person name="Seitzer P.M."/>
            <person name="Tritt A."/>
            <person name="Larsen D."/>
            <person name="Krusor M."/>
            <person name="Yao A.I."/>
            <person name="Wu D."/>
            <person name="Madern D."/>
            <person name="Eisen J.A."/>
            <person name="Darling A.E."/>
            <person name="Facciotti M.T."/>
        </authorList>
    </citation>
    <scope>NUCLEOTIDE SEQUENCE [LARGE SCALE GENOMIC DNA]</scope>
    <source>
        <strain evidence="8 9">JCM 14089</strain>
    </source>
</reference>
<dbReference type="AlphaFoldDB" id="L9VYG0"/>
<evidence type="ECO:0000256" key="1">
    <source>
        <dbReference type="ARBA" id="ARBA00004651"/>
    </source>
</evidence>
<keyword evidence="3 6" id="KW-0812">Transmembrane</keyword>
<feature type="transmembrane region" description="Helical" evidence="6">
    <location>
        <begin position="72"/>
        <end position="100"/>
    </location>
</feature>
<dbReference type="EMBL" id="AOHX01000047">
    <property type="protein sequence ID" value="ELY42052.1"/>
    <property type="molecule type" value="Genomic_DNA"/>
</dbReference>
<accession>L9VYG0</accession>
<evidence type="ECO:0000256" key="6">
    <source>
        <dbReference type="SAM" id="Phobius"/>
    </source>
</evidence>
<keyword evidence="9" id="KW-1185">Reference proteome</keyword>
<evidence type="ECO:0000313" key="9">
    <source>
        <dbReference type="Proteomes" id="UP000011661"/>
    </source>
</evidence>
<feature type="domain" description="VTT" evidence="7">
    <location>
        <begin position="60"/>
        <end position="187"/>
    </location>
</feature>
<keyword evidence="4 6" id="KW-1133">Transmembrane helix</keyword>
<keyword evidence="2" id="KW-1003">Cell membrane</keyword>
<feature type="transmembrane region" description="Helical" evidence="6">
    <location>
        <begin position="200"/>
        <end position="221"/>
    </location>
</feature>
<evidence type="ECO:0000313" key="8">
    <source>
        <dbReference type="EMBL" id="ELY42052.1"/>
    </source>
</evidence>